<dbReference type="PROSITE" id="PS50943">
    <property type="entry name" value="HTH_CROC1"/>
    <property type="match status" value="1"/>
</dbReference>
<dbReference type="Pfam" id="PF01381">
    <property type="entry name" value="HTH_3"/>
    <property type="match status" value="1"/>
</dbReference>
<comment type="caution">
    <text evidence="2">The sequence shown here is derived from an EMBL/GenBank/DDBJ whole genome shotgun (WGS) entry which is preliminary data.</text>
</comment>
<dbReference type="SUPFAM" id="SSF47413">
    <property type="entry name" value="lambda repressor-like DNA-binding domains"/>
    <property type="match status" value="1"/>
</dbReference>
<dbReference type="EMBL" id="ADMB01000095">
    <property type="protein sequence ID" value="EHR33354.1"/>
    <property type="molecule type" value="Genomic_DNA"/>
</dbReference>
<dbReference type="SMART" id="SM00530">
    <property type="entry name" value="HTH_XRE"/>
    <property type="match status" value="1"/>
</dbReference>
<gene>
    <name evidence="2" type="ORF">HMPREF9454_02195</name>
</gene>
<dbReference type="GeneID" id="62779439"/>
<organism evidence="2 3">
    <name type="scientific">Megamonas funiformis YIT 11815</name>
    <dbReference type="NCBI Taxonomy" id="742816"/>
    <lineage>
        <taxon>Bacteria</taxon>
        <taxon>Bacillati</taxon>
        <taxon>Bacillota</taxon>
        <taxon>Negativicutes</taxon>
        <taxon>Selenomonadales</taxon>
        <taxon>Selenomonadaceae</taxon>
        <taxon>Megamonas</taxon>
    </lineage>
</organism>
<dbReference type="Gene3D" id="1.10.260.40">
    <property type="entry name" value="lambda repressor-like DNA-binding domains"/>
    <property type="match status" value="1"/>
</dbReference>
<proteinExistence type="predicted"/>
<dbReference type="RefSeq" id="WP_008539809.1">
    <property type="nucleotide sequence ID" value="NZ_JH601093.1"/>
</dbReference>
<keyword evidence="3" id="KW-1185">Reference proteome</keyword>
<dbReference type="Proteomes" id="UP000005963">
    <property type="component" value="Unassembled WGS sequence"/>
</dbReference>
<name>A0ABP2NH02_9FIRM</name>
<evidence type="ECO:0000313" key="3">
    <source>
        <dbReference type="Proteomes" id="UP000005963"/>
    </source>
</evidence>
<sequence>MESFKPILEKIKKIKQEKGYTNEVLAQKSGIPLSTLNKILSSVIKDPKIGTLIAITDALDVDINSLIYDNLNIKDKPNPKATDNLEKLANEYNLNIDDISFITKYINLPAKDRQHFLSLLRLLTSKNIDNSPVLTKPDHKLTIEEKRKIVEYELDLEEKNQTLLASISSNGS</sequence>
<reference evidence="2 3" key="1">
    <citation type="submission" date="2012-01" db="EMBL/GenBank/DDBJ databases">
        <title>The Genome Sequence of Megamonas funiformis YIT 11815.</title>
        <authorList>
            <consortium name="The Broad Institute Genome Sequencing Platform"/>
            <person name="Earl A."/>
            <person name="Ward D."/>
            <person name="Feldgarden M."/>
            <person name="Gevers D."/>
            <person name="Morotomi M."/>
            <person name="Young S.K."/>
            <person name="Zeng Q."/>
            <person name="Gargeya S."/>
            <person name="Fitzgerald M."/>
            <person name="Haas B."/>
            <person name="Abouelleil A."/>
            <person name="Alvarado L."/>
            <person name="Arachchi H.M."/>
            <person name="Berlin A."/>
            <person name="Chapman S.B."/>
            <person name="Gearin G."/>
            <person name="Goldberg J."/>
            <person name="Griggs A."/>
            <person name="Gujja S."/>
            <person name="Hansen M."/>
            <person name="Heiman D."/>
            <person name="Howarth C."/>
            <person name="Larimer J."/>
            <person name="Lui A."/>
            <person name="MacDonald P.J.P."/>
            <person name="McCowen C."/>
            <person name="Montmayeur A."/>
            <person name="Murphy C."/>
            <person name="Neiman D."/>
            <person name="Pearson M."/>
            <person name="Priest M."/>
            <person name="Roberts A."/>
            <person name="Saif S."/>
            <person name="Shea T."/>
            <person name="Sisk P."/>
            <person name="Stolte C."/>
            <person name="Sykes S."/>
            <person name="Wortman J."/>
            <person name="Nusbaum C."/>
            <person name="Birren B."/>
        </authorList>
    </citation>
    <scope>NUCLEOTIDE SEQUENCE [LARGE SCALE GENOMIC DNA]</scope>
    <source>
        <strain evidence="2 3">YIT 11815</strain>
    </source>
</reference>
<evidence type="ECO:0000313" key="2">
    <source>
        <dbReference type="EMBL" id="EHR33354.1"/>
    </source>
</evidence>
<dbReference type="CDD" id="cd00093">
    <property type="entry name" value="HTH_XRE"/>
    <property type="match status" value="1"/>
</dbReference>
<evidence type="ECO:0000259" key="1">
    <source>
        <dbReference type="PROSITE" id="PS50943"/>
    </source>
</evidence>
<protein>
    <recommendedName>
        <fullName evidence="1">HTH cro/C1-type domain-containing protein</fullName>
    </recommendedName>
</protein>
<feature type="domain" description="HTH cro/C1-type" evidence="1">
    <location>
        <begin position="11"/>
        <end position="66"/>
    </location>
</feature>
<dbReference type="InterPro" id="IPR001387">
    <property type="entry name" value="Cro/C1-type_HTH"/>
</dbReference>
<dbReference type="InterPro" id="IPR010982">
    <property type="entry name" value="Lambda_DNA-bd_dom_sf"/>
</dbReference>
<accession>A0ABP2NH02</accession>